<feature type="compositionally biased region" description="Acidic residues" evidence="1">
    <location>
        <begin position="162"/>
        <end position="171"/>
    </location>
</feature>
<reference evidence="4" key="1">
    <citation type="submission" date="2021-02" db="EMBL/GenBank/DDBJ databases">
        <authorList>
            <person name="Nowell W R."/>
        </authorList>
    </citation>
    <scope>NUCLEOTIDE SEQUENCE</scope>
</reference>
<evidence type="ECO:0000313" key="4">
    <source>
        <dbReference type="EMBL" id="CAF1295696.1"/>
    </source>
</evidence>
<keyword evidence="2" id="KW-0812">Transmembrane</keyword>
<comment type="caution">
    <text evidence="4">The sequence shown here is derived from an EMBL/GenBank/DDBJ whole genome shotgun (WGS) entry which is preliminary data.</text>
</comment>
<dbReference type="EMBL" id="CAJOBC010034926">
    <property type="protein sequence ID" value="CAF4109949.1"/>
    <property type="molecule type" value="Genomic_DNA"/>
</dbReference>
<dbReference type="Proteomes" id="UP000681722">
    <property type="component" value="Unassembled WGS sequence"/>
</dbReference>
<dbReference type="Proteomes" id="UP000663829">
    <property type="component" value="Unassembled WGS sequence"/>
</dbReference>
<dbReference type="AlphaFoldDB" id="A0A815DBE8"/>
<feature type="region of interest" description="Disordered" evidence="1">
    <location>
        <begin position="139"/>
        <end position="173"/>
    </location>
</feature>
<evidence type="ECO:0000313" key="6">
    <source>
        <dbReference type="EMBL" id="CAF4109949.1"/>
    </source>
</evidence>
<evidence type="ECO:0000313" key="5">
    <source>
        <dbReference type="EMBL" id="CAF3496871.1"/>
    </source>
</evidence>
<evidence type="ECO:0000256" key="2">
    <source>
        <dbReference type="SAM" id="Phobius"/>
    </source>
</evidence>
<dbReference type="EMBL" id="CAJOBA010000033">
    <property type="protein sequence ID" value="CAF3496871.1"/>
    <property type="molecule type" value="Genomic_DNA"/>
</dbReference>
<name>A0A815DBE8_9BILA</name>
<accession>A0A815DBE8</accession>
<organism evidence="4 7">
    <name type="scientific">Didymodactylos carnosus</name>
    <dbReference type="NCBI Taxonomy" id="1234261"/>
    <lineage>
        <taxon>Eukaryota</taxon>
        <taxon>Metazoa</taxon>
        <taxon>Spiralia</taxon>
        <taxon>Gnathifera</taxon>
        <taxon>Rotifera</taxon>
        <taxon>Eurotatoria</taxon>
        <taxon>Bdelloidea</taxon>
        <taxon>Philodinida</taxon>
        <taxon>Philodinidae</taxon>
        <taxon>Didymodactylos</taxon>
    </lineage>
</organism>
<dbReference type="EMBL" id="CAJNOK010000033">
    <property type="protein sequence ID" value="CAF0724178.1"/>
    <property type="molecule type" value="Genomic_DNA"/>
</dbReference>
<protein>
    <submittedName>
        <fullName evidence="4">Uncharacterized protein</fullName>
    </submittedName>
</protein>
<dbReference type="OrthoDB" id="10009549at2759"/>
<dbReference type="Proteomes" id="UP000677228">
    <property type="component" value="Unassembled WGS sequence"/>
</dbReference>
<gene>
    <name evidence="4" type="ORF">GPM918_LOCUS28263</name>
    <name evidence="3" type="ORF">OVA965_LOCUS291</name>
    <name evidence="6" type="ORF">SRO942_LOCUS28749</name>
    <name evidence="5" type="ORF">TMI583_LOCUS291</name>
</gene>
<feature type="compositionally biased region" description="Low complexity" evidence="1">
    <location>
        <begin position="151"/>
        <end position="161"/>
    </location>
</feature>
<evidence type="ECO:0000313" key="7">
    <source>
        <dbReference type="Proteomes" id="UP000663829"/>
    </source>
</evidence>
<dbReference type="EMBL" id="CAJNOQ010012254">
    <property type="protein sequence ID" value="CAF1295696.1"/>
    <property type="molecule type" value="Genomic_DNA"/>
</dbReference>
<sequence>MNLNSSYSNKTDNVVTGNTVYDEKGAVLYIVVVIIWYAIGFGLTLLDDIKPQPGREKPHKSVSVYRTMDDIHEEQNRNDILNELKDTKRREKLWQIYFGNRTYSENHKYSFKKADELAVESITKQLSDLKEKRETLKNTLHEAEEQPDTPPTVARRPPTVVETDEDEEDDNVLSCFTSSVL</sequence>
<feature type="transmembrane region" description="Helical" evidence="2">
    <location>
        <begin position="26"/>
        <end position="46"/>
    </location>
</feature>
<keyword evidence="2" id="KW-0472">Membrane</keyword>
<dbReference type="Proteomes" id="UP000682733">
    <property type="component" value="Unassembled WGS sequence"/>
</dbReference>
<keyword evidence="7" id="KW-1185">Reference proteome</keyword>
<keyword evidence="2" id="KW-1133">Transmembrane helix</keyword>
<evidence type="ECO:0000256" key="1">
    <source>
        <dbReference type="SAM" id="MobiDB-lite"/>
    </source>
</evidence>
<evidence type="ECO:0000313" key="3">
    <source>
        <dbReference type="EMBL" id="CAF0724178.1"/>
    </source>
</evidence>
<proteinExistence type="predicted"/>